<dbReference type="eggNOG" id="COG0358">
    <property type="taxonomic scope" value="Bacteria"/>
</dbReference>
<dbReference type="AlphaFoldDB" id="Q2YD02"/>
<evidence type="ECO:0000313" key="1">
    <source>
        <dbReference type="EMBL" id="ABB73369.1"/>
    </source>
</evidence>
<protein>
    <recommendedName>
        <fullName evidence="5">DNA primase</fullName>
    </recommendedName>
</protein>
<reference evidence="1 3" key="3">
    <citation type="journal article" date="2008" name="Appl. Environ. Microbiol.">
        <title>Complete genome sequence of Nitrosospira multiformis, an ammonia-oxidizing bacterium from the soil environment.</title>
        <authorList>
            <person name="Norton J.M."/>
            <person name="Klotz M.G."/>
            <person name="Stein L.Y."/>
            <person name="Arp D.J."/>
            <person name="Bottomley P.J."/>
            <person name="Chain P.S."/>
            <person name="Hauser L.J."/>
            <person name="Land M.L."/>
            <person name="Larimer F.W."/>
            <person name="Shin M.W."/>
            <person name="Starkenburg S.R."/>
        </authorList>
    </citation>
    <scope>NUCLEOTIDE SEQUENCE [LARGE SCALE GENOMIC DNA]</scope>
    <source>
        <strain evidence="1">ATCC 25196</strain>
        <strain evidence="3">ATCC 25196 / NCIMB 11849 / C 71</strain>
    </source>
</reference>
<dbReference type="STRING" id="323848.Nmul_A0060"/>
<accession>Q2YD02</accession>
<dbReference type="Proteomes" id="UP000236751">
    <property type="component" value="Unassembled WGS sequence"/>
</dbReference>
<dbReference type="OrthoDB" id="784829at2"/>
<organism evidence="1 3">
    <name type="scientific">Nitrosospira multiformis (strain ATCC 25196 / NCIMB 11849 / C 71)</name>
    <dbReference type="NCBI Taxonomy" id="323848"/>
    <lineage>
        <taxon>Bacteria</taxon>
        <taxon>Pseudomonadati</taxon>
        <taxon>Pseudomonadota</taxon>
        <taxon>Betaproteobacteria</taxon>
        <taxon>Nitrosomonadales</taxon>
        <taxon>Nitrosomonadaceae</taxon>
        <taxon>Nitrosospira</taxon>
    </lineage>
</organism>
<name>Q2YD02_NITMU</name>
<gene>
    <name evidence="1" type="ordered locus">Nmul_A0060</name>
    <name evidence="2" type="ORF">SAMN05216403_14116</name>
</gene>
<keyword evidence="3" id="KW-1185">Reference proteome</keyword>
<reference evidence="1" key="1">
    <citation type="submission" date="2005-08" db="EMBL/GenBank/DDBJ databases">
        <title>Complete sequence of Chromosome 1 of Nitrosospira multiformis ATCC 25196.</title>
        <authorList>
            <consortium name="US DOE Joint Genome Institute"/>
            <person name="Copeland A."/>
            <person name="Lucas S."/>
            <person name="Lapidus A."/>
            <person name="Barry K."/>
            <person name="Detter J.C."/>
            <person name="Glavina T."/>
            <person name="Hammon N."/>
            <person name="Israni S."/>
            <person name="Pitluck S."/>
            <person name="Chain P."/>
            <person name="Malfatti S."/>
            <person name="Shin M."/>
            <person name="Vergez L."/>
            <person name="Schmutz J."/>
            <person name="Larimer F."/>
            <person name="Land M."/>
            <person name="Hauser L."/>
            <person name="Kyrpides N."/>
            <person name="Lykidis A."/>
            <person name="Richardson P."/>
        </authorList>
    </citation>
    <scope>NUCLEOTIDE SEQUENCE</scope>
    <source>
        <strain evidence="1">ATCC 25196</strain>
    </source>
</reference>
<evidence type="ECO:0008006" key="5">
    <source>
        <dbReference type="Google" id="ProtNLM"/>
    </source>
</evidence>
<dbReference type="EMBL" id="FNVK01000041">
    <property type="protein sequence ID" value="SEG17308.1"/>
    <property type="molecule type" value="Genomic_DNA"/>
</dbReference>
<dbReference type="HOGENOM" id="CLU_130889_0_0_4"/>
<dbReference type="RefSeq" id="WP_011379424.1">
    <property type="nucleotide sequence ID" value="NC_007614.1"/>
</dbReference>
<reference evidence="2 4" key="4">
    <citation type="submission" date="2016-10" db="EMBL/GenBank/DDBJ databases">
        <authorList>
            <person name="de Groot N.N."/>
        </authorList>
    </citation>
    <scope>NUCLEOTIDE SEQUENCE [LARGE SCALE GENOMIC DNA]</scope>
    <source>
        <strain evidence="2 4">Nl13</strain>
    </source>
</reference>
<sequence>MSASTLLNRLDGVKQTGRGRWIARCPAHRDKRPSLAIRELDDGRVLLHDFAGCETSNVLAAVGLSLEDLFPERQEGYSGQKERKPFYASDILRCLAFEALLVSIAALNVAKGVELSEEDRKRLLVAASRLQRATEVCNGDS</sequence>
<dbReference type="Proteomes" id="UP000002718">
    <property type="component" value="Chromosome"/>
</dbReference>
<evidence type="ECO:0000313" key="2">
    <source>
        <dbReference type="EMBL" id="SEG17308.1"/>
    </source>
</evidence>
<evidence type="ECO:0000313" key="4">
    <source>
        <dbReference type="Proteomes" id="UP000236751"/>
    </source>
</evidence>
<dbReference type="KEGG" id="nmu:Nmul_A0060"/>
<evidence type="ECO:0000313" key="3">
    <source>
        <dbReference type="Proteomes" id="UP000002718"/>
    </source>
</evidence>
<reference evidence="3" key="2">
    <citation type="submission" date="2005-08" db="EMBL/GenBank/DDBJ databases">
        <title>Complete sequence of chromosome 1 of Nitrosospira multiformis ATCC 25196.</title>
        <authorList>
            <person name="Copeland A."/>
            <person name="Lucas S."/>
            <person name="Lapidus A."/>
            <person name="Barry K."/>
            <person name="Detter J.C."/>
            <person name="Glavina T."/>
            <person name="Hammon N."/>
            <person name="Israni S."/>
            <person name="Pitluck S."/>
            <person name="Chain P."/>
            <person name="Malfatti S."/>
            <person name="Shin M."/>
            <person name="Vergez L."/>
            <person name="Schmutz J."/>
            <person name="Larimer F."/>
            <person name="Land M."/>
            <person name="Hauser L."/>
            <person name="Kyrpides N."/>
            <person name="Lykidis A."/>
            <person name="Richardson P."/>
        </authorList>
    </citation>
    <scope>NUCLEOTIDE SEQUENCE [LARGE SCALE GENOMIC DNA]</scope>
    <source>
        <strain evidence="3">ATCC 25196 / NCIMB 11849 / C 71</strain>
    </source>
</reference>
<proteinExistence type="predicted"/>
<dbReference type="EMBL" id="CP000103">
    <property type="protein sequence ID" value="ABB73369.1"/>
    <property type="molecule type" value="Genomic_DNA"/>
</dbReference>